<dbReference type="Gene3D" id="3.30.460.10">
    <property type="entry name" value="Beta Polymerase, domain 2"/>
    <property type="match status" value="1"/>
</dbReference>
<dbReference type="SUPFAM" id="SSF81891">
    <property type="entry name" value="Poly A polymerase C-terminal region-like"/>
    <property type="match status" value="1"/>
</dbReference>
<dbReference type="GO" id="GO:0000049">
    <property type="term" value="F:tRNA binding"/>
    <property type="evidence" value="ECO:0007669"/>
    <property type="project" value="TreeGrafter"/>
</dbReference>
<dbReference type="Pfam" id="PF12627">
    <property type="entry name" value="PolyA_pol_RNAbd"/>
    <property type="match status" value="1"/>
</dbReference>
<feature type="domain" description="Poly A polymerase head" evidence="9">
    <location>
        <begin position="93"/>
        <end position="184"/>
    </location>
</feature>
<sequence>MAKTTHHIRTPQEVLDIINILESHGFEAYIVGGCVRDSLLHITPKDWDIATNATPSEVIEVFRFYTHFRIFTMGIKYGTIRIHNPRTQHTQIHTNTHKYTQKNLQAHHSTAHKPKPQIIEVTTFRIDGQYSDLRHPDGVCFVLSLEKDLSRRDFSINALAYSPTRDMFFDFFQGESDLKARIIRCVGDPSKRFEEDCLRILRALRFSASLPCFFHIEQHTKQAIFSLYHTLIKCPKERVQIEFNKTLLGDFVSEVFREFFFVFRTLCPLLPNLATPNNPHFEDLCKALDSAPKILEVRMGLFVYFLSLDSATQSQNLALQTLISLKYSKKTIDSIMTLLRYADTQIQANKPSIKAIIHATSTQSFALLLEFWKAQNKNKSKSGGRNKAKIYENPYHIRTLQSLFQDILLYDECTSLAQLAINGDMIKQIAKEENLTIQGAQIGAILKRLLDDVINDTLPNTPKALQSQARQILNS</sequence>
<keyword evidence="5" id="KW-0479">Metal-binding</keyword>
<dbReference type="Gene3D" id="1.10.246.80">
    <property type="match status" value="1"/>
</dbReference>
<dbReference type="Gene3D" id="1.10.3090.10">
    <property type="entry name" value="cca-adding enzyme, domain 2"/>
    <property type="match status" value="1"/>
</dbReference>
<keyword evidence="6" id="KW-0547">Nucleotide-binding</keyword>
<dbReference type="SUPFAM" id="SSF81301">
    <property type="entry name" value="Nucleotidyltransferase"/>
    <property type="match status" value="1"/>
</dbReference>
<evidence type="ECO:0000256" key="7">
    <source>
        <dbReference type="ARBA" id="ARBA00022842"/>
    </source>
</evidence>
<dbReference type="GO" id="GO:0046872">
    <property type="term" value="F:metal ion binding"/>
    <property type="evidence" value="ECO:0007669"/>
    <property type="project" value="UniProtKB-KW"/>
</dbReference>
<dbReference type="Pfam" id="PF01743">
    <property type="entry name" value="PolyA_pol"/>
    <property type="match status" value="1"/>
</dbReference>
<dbReference type="GO" id="GO:0004810">
    <property type="term" value="F:CCA tRNA nucleotidyltransferase activity"/>
    <property type="evidence" value="ECO:0007669"/>
    <property type="project" value="UniProtKB-EC"/>
</dbReference>
<protein>
    <submittedName>
        <fullName evidence="11">Poly(A) polymerase</fullName>
        <ecNumber evidence="11">2.7.7.72</ecNumber>
    </submittedName>
</protein>
<keyword evidence="2 8" id="KW-0808">Transferase</keyword>
<dbReference type="GO" id="GO:0000166">
    <property type="term" value="F:nucleotide binding"/>
    <property type="evidence" value="ECO:0007669"/>
    <property type="project" value="UniProtKB-KW"/>
</dbReference>
<comment type="similarity">
    <text evidence="8">Belongs to the tRNA nucleotidyltransferase/poly(A) polymerase family.</text>
</comment>
<keyword evidence="4 11" id="KW-0548">Nucleotidyltransferase</keyword>
<evidence type="ECO:0000256" key="2">
    <source>
        <dbReference type="ARBA" id="ARBA00022679"/>
    </source>
</evidence>
<dbReference type="GO" id="GO:0008033">
    <property type="term" value="P:tRNA processing"/>
    <property type="evidence" value="ECO:0007669"/>
    <property type="project" value="UniProtKB-KW"/>
</dbReference>
<evidence type="ECO:0000313" key="11">
    <source>
        <dbReference type="EMBL" id="SQB98674.1"/>
    </source>
</evidence>
<dbReference type="InterPro" id="IPR043519">
    <property type="entry name" value="NT_sf"/>
</dbReference>
<gene>
    <name evidence="11" type="primary">cca</name>
    <name evidence="11" type="ORF">NCTC13102_01139</name>
</gene>
<accession>A0A2X3BFW3</accession>
<evidence type="ECO:0000256" key="3">
    <source>
        <dbReference type="ARBA" id="ARBA00022694"/>
    </source>
</evidence>
<evidence type="ECO:0000259" key="9">
    <source>
        <dbReference type="Pfam" id="PF01743"/>
    </source>
</evidence>
<evidence type="ECO:0000259" key="10">
    <source>
        <dbReference type="Pfam" id="PF12627"/>
    </source>
</evidence>
<proteinExistence type="inferred from homology"/>
<keyword evidence="3" id="KW-0819">tRNA processing</keyword>
<evidence type="ECO:0000256" key="1">
    <source>
        <dbReference type="ARBA" id="ARBA00001946"/>
    </source>
</evidence>
<keyword evidence="7" id="KW-0460">Magnesium</keyword>
<evidence type="ECO:0000256" key="4">
    <source>
        <dbReference type="ARBA" id="ARBA00022695"/>
    </source>
</evidence>
<dbReference type="Proteomes" id="UP000250166">
    <property type="component" value="Unassembled WGS sequence"/>
</dbReference>
<dbReference type="PANTHER" id="PTHR46173:SF1">
    <property type="entry name" value="CCA TRNA NUCLEOTIDYLTRANSFERASE 1, MITOCHONDRIAL"/>
    <property type="match status" value="1"/>
</dbReference>
<dbReference type="EC" id="2.7.7.72" evidence="11"/>
<evidence type="ECO:0000256" key="8">
    <source>
        <dbReference type="RuleBase" id="RU003953"/>
    </source>
</evidence>
<dbReference type="AlphaFoldDB" id="A0A2X3BFW3"/>
<dbReference type="PANTHER" id="PTHR46173">
    <property type="entry name" value="CCA TRNA NUCLEOTIDYLTRANSFERASE 1, MITOCHONDRIAL"/>
    <property type="match status" value="1"/>
</dbReference>
<dbReference type="InterPro" id="IPR032828">
    <property type="entry name" value="PolyA_RNA-bd"/>
</dbReference>
<dbReference type="InterPro" id="IPR050264">
    <property type="entry name" value="Bact_CCA-adding_enz_type3_sf"/>
</dbReference>
<dbReference type="CDD" id="cd05398">
    <property type="entry name" value="NT_ClassII-CCAase"/>
    <property type="match status" value="1"/>
</dbReference>
<name>A0A2X3BFW3_9HELI</name>
<evidence type="ECO:0000256" key="6">
    <source>
        <dbReference type="ARBA" id="ARBA00022741"/>
    </source>
</evidence>
<feature type="domain" description="tRNA nucleotidyltransferase/poly(A) polymerase RNA and SrmB- binding" evidence="10">
    <location>
        <begin position="214"/>
        <end position="258"/>
    </location>
</feature>
<comment type="cofactor">
    <cofactor evidence="1">
        <name>Mg(2+)</name>
        <dbReference type="ChEBI" id="CHEBI:18420"/>
    </cofactor>
</comment>
<dbReference type="RefSeq" id="WP_112058636.1">
    <property type="nucleotide sequence ID" value="NZ_UAWL01000006.1"/>
</dbReference>
<dbReference type="EMBL" id="UAWL01000006">
    <property type="protein sequence ID" value="SQB98674.1"/>
    <property type="molecule type" value="Genomic_DNA"/>
</dbReference>
<organism evidence="11 12">
    <name type="scientific">Helicobacter fennelliae</name>
    <dbReference type="NCBI Taxonomy" id="215"/>
    <lineage>
        <taxon>Bacteria</taxon>
        <taxon>Pseudomonadati</taxon>
        <taxon>Campylobacterota</taxon>
        <taxon>Epsilonproteobacteria</taxon>
        <taxon>Campylobacterales</taxon>
        <taxon>Helicobacteraceae</taxon>
        <taxon>Helicobacter</taxon>
    </lineage>
</organism>
<dbReference type="InterPro" id="IPR002646">
    <property type="entry name" value="PolA_pol_head_dom"/>
</dbReference>
<reference evidence="11 12" key="1">
    <citation type="submission" date="2018-06" db="EMBL/GenBank/DDBJ databases">
        <authorList>
            <consortium name="Pathogen Informatics"/>
            <person name="Doyle S."/>
        </authorList>
    </citation>
    <scope>NUCLEOTIDE SEQUENCE [LARGE SCALE GENOMIC DNA]</scope>
    <source>
        <strain evidence="11 12">NCTC13102</strain>
    </source>
</reference>
<evidence type="ECO:0000256" key="5">
    <source>
        <dbReference type="ARBA" id="ARBA00022723"/>
    </source>
</evidence>
<keyword evidence="8" id="KW-0694">RNA-binding</keyword>
<evidence type="ECO:0000313" key="12">
    <source>
        <dbReference type="Proteomes" id="UP000250166"/>
    </source>
</evidence>